<sequence length="249" mass="28172">MTEFHGSEYNPVKDILSGPTVIMNSGERHENSTEVPPSPASVCSSSQEEFWRPVDYLSPISTPDVTPGEDNSMPQVFREISSNLNELRRQLSQLDNRPEDIYVEQDPTESEIVDLDDQAEAYIRDLLVASGFYEGSCDKSLSRWDPLAKPVSSSVFEKVEESYRKLAEENEVLIKEHIEKKVDRKMLLDLLNEALSTILGPPVTKIQIQEKDYWFFDVATSTRKKIVGISGDHTSVEKQTKPAYKAAEE</sequence>
<proteinExistence type="predicted"/>
<organism evidence="1 2">
    <name type="scientific">Pistacia integerrima</name>
    <dbReference type="NCBI Taxonomy" id="434235"/>
    <lineage>
        <taxon>Eukaryota</taxon>
        <taxon>Viridiplantae</taxon>
        <taxon>Streptophyta</taxon>
        <taxon>Embryophyta</taxon>
        <taxon>Tracheophyta</taxon>
        <taxon>Spermatophyta</taxon>
        <taxon>Magnoliopsida</taxon>
        <taxon>eudicotyledons</taxon>
        <taxon>Gunneridae</taxon>
        <taxon>Pentapetalae</taxon>
        <taxon>rosids</taxon>
        <taxon>malvids</taxon>
        <taxon>Sapindales</taxon>
        <taxon>Anacardiaceae</taxon>
        <taxon>Pistacia</taxon>
    </lineage>
</organism>
<reference evidence="2" key="1">
    <citation type="journal article" date="2023" name="G3 (Bethesda)">
        <title>Genome assembly and association tests identify interacting loci associated with vigor, precocity, and sex in interspecific pistachio rootstocks.</title>
        <authorList>
            <person name="Palmer W."/>
            <person name="Jacygrad E."/>
            <person name="Sagayaradj S."/>
            <person name="Cavanaugh K."/>
            <person name="Han R."/>
            <person name="Bertier L."/>
            <person name="Beede B."/>
            <person name="Kafkas S."/>
            <person name="Golino D."/>
            <person name="Preece J."/>
            <person name="Michelmore R."/>
        </authorList>
    </citation>
    <scope>NUCLEOTIDE SEQUENCE [LARGE SCALE GENOMIC DNA]</scope>
</reference>
<protein>
    <submittedName>
        <fullName evidence="1">Uncharacterized protein</fullName>
    </submittedName>
</protein>
<comment type="caution">
    <text evidence="1">The sequence shown here is derived from an EMBL/GenBank/DDBJ whole genome shotgun (WGS) entry which is preliminary data.</text>
</comment>
<keyword evidence="2" id="KW-1185">Reference proteome</keyword>
<evidence type="ECO:0000313" key="1">
    <source>
        <dbReference type="EMBL" id="KAJ0041500.1"/>
    </source>
</evidence>
<evidence type="ECO:0000313" key="2">
    <source>
        <dbReference type="Proteomes" id="UP001163603"/>
    </source>
</evidence>
<dbReference type="EMBL" id="CM047740">
    <property type="protein sequence ID" value="KAJ0041500.1"/>
    <property type="molecule type" value="Genomic_DNA"/>
</dbReference>
<accession>A0ACC0YUX2</accession>
<gene>
    <name evidence="1" type="ORF">Pint_28716</name>
</gene>
<dbReference type="Proteomes" id="UP001163603">
    <property type="component" value="Chromosome 5"/>
</dbReference>
<name>A0ACC0YUX2_9ROSI</name>